<organism evidence="1 2">
    <name type="scientific">Candidatus Nomurabacteria bacterium GW2011_GWB1_44_12</name>
    <dbReference type="NCBI Taxonomy" id="1618748"/>
    <lineage>
        <taxon>Bacteria</taxon>
        <taxon>Candidatus Nomuraibacteriota</taxon>
    </lineage>
</organism>
<dbReference type="AlphaFoldDB" id="A0A837I7I1"/>
<protein>
    <submittedName>
        <fullName evidence="1">Uncharacterized protein</fullName>
    </submittedName>
</protein>
<evidence type="ECO:0000313" key="1">
    <source>
        <dbReference type="EMBL" id="KKT36739.1"/>
    </source>
</evidence>
<proteinExistence type="predicted"/>
<comment type="caution">
    <text evidence="1">The sequence shown here is derived from an EMBL/GenBank/DDBJ whole genome shotgun (WGS) entry which is preliminary data.</text>
</comment>
<evidence type="ECO:0000313" key="2">
    <source>
        <dbReference type="Proteomes" id="UP000033815"/>
    </source>
</evidence>
<dbReference type="Proteomes" id="UP000033815">
    <property type="component" value="Unassembled WGS sequence"/>
</dbReference>
<dbReference type="EMBL" id="LCHP01000004">
    <property type="protein sequence ID" value="KKT36739.1"/>
    <property type="molecule type" value="Genomic_DNA"/>
</dbReference>
<name>A0A837I7I1_9BACT</name>
<sequence>MYHILRIFAKTARMSSCAGYGYFLARKFLVLKPSLSQVPAQETFLAKEGNSALVECCSYLGVSFPSGQKENRLVRKTELVLCEAVNWR</sequence>
<accession>A0A837I7I1</accession>
<reference evidence="1 2" key="1">
    <citation type="journal article" date="2015" name="Nature">
        <title>rRNA introns, odd ribosomes, and small enigmatic genomes across a large radiation of phyla.</title>
        <authorList>
            <person name="Brown C.T."/>
            <person name="Hug L.A."/>
            <person name="Thomas B.C."/>
            <person name="Sharon I."/>
            <person name="Castelle C.J."/>
            <person name="Singh A."/>
            <person name="Wilkins M.J."/>
            <person name="Williams K.H."/>
            <person name="Banfield J.F."/>
        </authorList>
    </citation>
    <scope>NUCLEOTIDE SEQUENCE [LARGE SCALE GENOMIC DNA]</scope>
</reference>
<gene>
    <name evidence="1" type="ORF">UW25_C0004G0067</name>
</gene>